<protein>
    <submittedName>
        <fullName evidence="1">Phospholipase-like protein</fullName>
    </submittedName>
</protein>
<dbReference type="OrthoDB" id="200660at2759"/>
<dbReference type="PANTHER" id="PTHR35358">
    <property type="entry name" value="OS06G0711100 PROTEIN"/>
    <property type="match status" value="1"/>
</dbReference>
<dbReference type="InterPro" id="IPR007942">
    <property type="entry name" value="PLipase-like"/>
</dbReference>
<dbReference type="Pfam" id="PF05278">
    <property type="entry name" value="PEARLI-4"/>
    <property type="match status" value="1"/>
</dbReference>
<dbReference type="Proteomes" id="UP000245207">
    <property type="component" value="Unassembled WGS sequence"/>
</dbReference>
<evidence type="ECO:0000313" key="1">
    <source>
        <dbReference type="EMBL" id="PWA91427.1"/>
    </source>
</evidence>
<dbReference type="EMBL" id="PKPP01000544">
    <property type="protein sequence ID" value="PWA91427.1"/>
    <property type="molecule type" value="Genomic_DNA"/>
</dbReference>
<keyword evidence="2" id="KW-1185">Reference proteome</keyword>
<reference evidence="1 2" key="1">
    <citation type="journal article" date="2018" name="Mol. Plant">
        <title>The genome of Artemisia annua provides insight into the evolution of Asteraceae family and artemisinin biosynthesis.</title>
        <authorList>
            <person name="Shen Q."/>
            <person name="Zhang L."/>
            <person name="Liao Z."/>
            <person name="Wang S."/>
            <person name="Yan T."/>
            <person name="Shi P."/>
            <person name="Liu M."/>
            <person name="Fu X."/>
            <person name="Pan Q."/>
            <person name="Wang Y."/>
            <person name="Lv Z."/>
            <person name="Lu X."/>
            <person name="Zhang F."/>
            <person name="Jiang W."/>
            <person name="Ma Y."/>
            <person name="Chen M."/>
            <person name="Hao X."/>
            <person name="Li L."/>
            <person name="Tang Y."/>
            <person name="Lv G."/>
            <person name="Zhou Y."/>
            <person name="Sun X."/>
            <person name="Brodelius P.E."/>
            <person name="Rose J.K.C."/>
            <person name="Tang K."/>
        </authorList>
    </citation>
    <scope>NUCLEOTIDE SEQUENCE [LARGE SCALE GENOMIC DNA]</scope>
    <source>
        <strain evidence="2">cv. Huhao1</strain>
        <tissue evidence="1">Leaf</tissue>
    </source>
</reference>
<dbReference type="AlphaFoldDB" id="A0A2U1Q0C9"/>
<accession>A0A2U1Q0C9</accession>
<comment type="caution">
    <text evidence="1">The sequence shown here is derived from an EMBL/GenBank/DDBJ whole genome shotgun (WGS) entry which is preliminary data.</text>
</comment>
<sequence>MAARLLTEAGKKLLHLPSSSGDIINALLQVEQILSSVKQPPSKSMIKALHPISNALIARELLRHPDINVNISVECCICQILRIMVPDPPYKHKQIKNLHRISLKWQYLRLRNYLLHLVDTLIASPVCWQFGEKILKICAAKLKPHLLDMSIAIYDCPKMVAHICKTASPMEVDDTISCTTEANIDMVQTLRDCQDASTSITKMKVKRKRDNEQAQPVEDGEILVGRRIKVWCSKDENYRPGVVKLFDPIYKMHMLEQGLPNNVSSPQTDAICVEGYKVKNINAPILEAIFKKHGDIAAECVFKTPCVRESFLEVICEVVKRIETNDVRTVISKLEEIDCQVSEAQAAKINVSWLQPHLEAIQKRNKAERKSSLLMEMKVNTILVKRAAQTDLIEKSMELVAAQKRFENAERCVNVLDLVENKLNDNILESKAEKDSWVKQPIL</sequence>
<dbReference type="PANTHER" id="PTHR35358:SF18">
    <property type="entry name" value="PHOSPHOLIPASE-LIKE PROTEIN-RELATED"/>
    <property type="match status" value="1"/>
</dbReference>
<evidence type="ECO:0000313" key="2">
    <source>
        <dbReference type="Proteomes" id="UP000245207"/>
    </source>
</evidence>
<dbReference type="Pfam" id="PF20168">
    <property type="entry name" value="PDS5"/>
    <property type="match status" value="1"/>
</dbReference>
<name>A0A2U1Q0C9_ARTAN</name>
<gene>
    <name evidence="1" type="ORF">CTI12_AA089530</name>
</gene>
<proteinExistence type="predicted"/>
<organism evidence="1 2">
    <name type="scientific">Artemisia annua</name>
    <name type="common">Sweet wormwood</name>
    <dbReference type="NCBI Taxonomy" id="35608"/>
    <lineage>
        <taxon>Eukaryota</taxon>
        <taxon>Viridiplantae</taxon>
        <taxon>Streptophyta</taxon>
        <taxon>Embryophyta</taxon>
        <taxon>Tracheophyta</taxon>
        <taxon>Spermatophyta</taxon>
        <taxon>Magnoliopsida</taxon>
        <taxon>eudicotyledons</taxon>
        <taxon>Gunneridae</taxon>
        <taxon>Pentapetalae</taxon>
        <taxon>asterids</taxon>
        <taxon>campanulids</taxon>
        <taxon>Asterales</taxon>
        <taxon>Asteraceae</taxon>
        <taxon>Asteroideae</taxon>
        <taxon>Anthemideae</taxon>
        <taxon>Artemisiinae</taxon>
        <taxon>Artemisia</taxon>
    </lineage>
</organism>
<dbReference type="STRING" id="35608.A0A2U1Q0C9"/>